<sequence>MNILISYLVLARVTTNLSKHSHLCCIHFLDMFFSVQH</sequence>
<name>A0A2P2PRT5_RHIMU</name>
<organism evidence="1">
    <name type="scientific">Rhizophora mucronata</name>
    <name type="common">Asiatic mangrove</name>
    <dbReference type="NCBI Taxonomy" id="61149"/>
    <lineage>
        <taxon>Eukaryota</taxon>
        <taxon>Viridiplantae</taxon>
        <taxon>Streptophyta</taxon>
        <taxon>Embryophyta</taxon>
        <taxon>Tracheophyta</taxon>
        <taxon>Spermatophyta</taxon>
        <taxon>Magnoliopsida</taxon>
        <taxon>eudicotyledons</taxon>
        <taxon>Gunneridae</taxon>
        <taxon>Pentapetalae</taxon>
        <taxon>rosids</taxon>
        <taxon>fabids</taxon>
        <taxon>Malpighiales</taxon>
        <taxon>Rhizophoraceae</taxon>
        <taxon>Rhizophora</taxon>
    </lineage>
</organism>
<dbReference type="EMBL" id="GGEC01076960">
    <property type="protein sequence ID" value="MBX57444.1"/>
    <property type="molecule type" value="Transcribed_RNA"/>
</dbReference>
<reference evidence="1" key="1">
    <citation type="submission" date="2018-02" db="EMBL/GenBank/DDBJ databases">
        <title>Rhizophora mucronata_Transcriptome.</title>
        <authorList>
            <person name="Meera S.P."/>
            <person name="Sreeshan A."/>
            <person name="Augustine A."/>
        </authorList>
    </citation>
    <scope>NUCLEOTIDE SEQUENCE</scope>
    <source>
        <tissue evidence="1">Leaf</tissue>
    </source>
</reference>
<protein>
    <submittedName>
        <fullName evidence="1">Uncharacterized protein</fullName>
    </submittedName>
</protein>
<accession>A0A2P2PRT5</accession>
<proteinExistence type="predicted"/>
<dbReference type="AlphaFoldDB" id="A0A2P2PRT5"/>
<evidence type="ECO:0000313" key="1">
    <source>
        <dbReference type="EMBL" id="MBX57444.1"/>
    </source>
</evidence>